<evidence type="ECO:0000313" key="1">
    <source>
        <dbReference type="EMBL" id="KAK4664705.1"/>
    </source>
</evidence>
<dbReference type="GeneID" id="87933635"/>
<comment type="caution">
    <text evidence="1">The sequence shown here is derived from an EMBL/GenBank/DDBJ whole genome shotgun (WGS) entry which is preliminary data.</text>
</comment>
<dbReference type="RefSeq" id="XP_062764671.1">
    <property type="nucleotide sequence ID" value="XM_062913292.1"/>
</dbReference>
<sequence>MARLQDLPVELLTKIVEDFCWCRSPPPHADCHCLTIRCEAHLGREETGLEADYETLAALCLTSRLFNDLATKHLYHYIPDLDSDAQWWLLLRTLVTRRDLGQHVRSLDIVTRDYKTTPDYPEVERYLQDQVKALQARRVEAGGKLSPWEEREFSTGASNYLISLLTSLCPNVESIRARLTGDSFNFCGAQTMSMLKKVAFEWYDTEGGICLAGLRNLLQAAPSIDSMIISPFSQEDDDKLDLTLNKLTYLELRHSMVGAGALDSIYKLCPNLEIFKYETGDACIGYEQFAPQDLQRATLNHARKLRMLMMKEGPGRWEELYDEHLHPGVYEDALVELDAALKARGIECRITPLEDESV</sequence>
<dbReference type="EMBL" id="JAFFHB010000006">
    <property type="protein sequence ID" value="KAK4664705.1"/>
    <property type="molecule type" value="Genomic_DNA"/>
</dbReference>
<keyword evidence="2" id="KW-1185">Reference proteome</keyword>
<organism evidence="1 2">
    <name type="scientific">Podospora pseudopauciseta</name>
    <dbReference type="NCBI Taxonomy" id="2093780"/>
    <lineage>
        <taxon>Eukaryota</taxon>
        <taxon>Fungi</taxon>
        <taxon>Dikarya</taxon>
        <taxon>Ascomycota</taxon>
        <taxon>Pezizomycotina</taxon>
        <taxon>Sordariomycetes</taxon>
        <taxon>Sordariomycetidae</taxon>
        <taxon>Sordariales</taxon>
        <taxon>Podosporaceae</taxon>
        <taxon>Podospora</taxon>
    </lineage>
</organism>
<dbReference type="Proteomes" id="UP001326199">
    <property type="component" value="Unassembled WGS sequence"/>
</dbReference>
<reference evidence="1 2" key="1">
    <citation type="journal article" date="2023" name="bioRxiv">
        <title>High-quality genome assemblies of four members of thePodospora anserinaspecies complex.</title>
        <authorList>
            <person name="Ament-Velasquez S.L."/>
            <person name="Vogan A.A."/>
            <person name="Wallerman O."/>
            <person name="Hartmann F."/>
            <person name="Gautier V."/>
            <person name="Silar P."/>
            <person name="Giraud T."/>
            <person name="Johannesson H."/>
        </authorList>
    </citation>
    <scope>NUCLEOTIDE SEQUENCE [LARGE SCALE GENOMIC DNA]</scope>
    <source>
        <strain evidence="1 2">CBS 411.78</strain>
    </source>
</reference>
<name>A0ABR0H9J6_9PEZI</name>
<protein>
    <recommendedName>
        <fullName evidence="3">F-box domain-containing protein</fullName>
    </recommendedName>
</protein>
<evidence type="ECO:0008006" key="3">
    <source>
        <dbReference type="Google" id="ProtNLM"/>
    </source>
</evidence>
<accession>A0ABR0H9J6</accession>
<proteinExistence type="predicted"/>
<evidence type="ECO:0000313" key="2">
    <source>
        <dbReference type="Proteomes" id="UP001326199"/>
    </source>
</evidence>
<gene>
    <name evidence="1" type="ORF">QC763_507015</name>
</gene>